<dbReference type="RefSeq" id="WP_307231021.1">
    <property type="nucleotide sequence ID" value="NZ_JAUSVF010000001.1"/>
</dbReference>
<dbReference type="EMBL" id="JAUSVF010000001">
    <property type="protein sequence ID" value="MDQ0320883.1"/>
    <property type="molecule type" value="Genomic_DNA"/>
</dbReference>
<sequence length="612" mass="67898">MTNPVADTYSLLEETEGSLWLALSRSINALRPPYLPAMQVTPKSVFAQHRWLLPTTWFPAGSHHKANLNFLASAYLSDGQTRQLDPGSLLMQQLKEITYALLHIIHIFSDARTPSTIFNTFVTVRKLLIATAHVGCRSLADITPANAQSIIDLSASARIRTRLVTWLENLAELTRRGYITEGVQNYDFEIEIVRPNKDTSVPKGKQPLNDNERALLLTKLLKVLEHQDEFIRWTEDCLATPSASSHAREWLSTLFPNAAEKDYRFPDILIHLYQAATGLLVGEALGPRPSELLSIERGFIHRHGPNAFVSLDHFTLDSVTTKSIRKIGGMQRRLRIPELVYKAAVGLEEIHAMLGRRTPRLFSGVSEELEYSTNRWNWILKKFCEVTELPFRVTQYTARKTLISNVARTVTNGLSAAQVVMDHEDRGTTAGYGLSNPFVREEIYAECLDAFRNGTRTLLETTAAAGGPGLGGKGGARLEASVASLAGDDGVVVPEAIETYVEELLQQDFVPVPVARGVLCFKQATVKGECGDIVPDIGGCKSSCPAQVQEQNRRDLMLWEFEIARSGGLDEVSPLQKAFWVNEIGSQLAAWPDLRPDFEAILTTVPALKGIR</sequence>
<keyword evidence="1" id="KW-0233">DNA recombination</keyword>
<proteinExistence type="predicted"/>
<dbReference type="InterPro" id="IPR011010">
    <property type="entry name" value="DNA_brk_join_enz"/>
</dbReference>
<evidence type="ECO:0000256" key="1">
    <source>
        <dbReference type="ARBA" id="ARBA00023172"/>
    </source>
</evidence>
<organism evidence="2 3">
    <name type="scientific">Pararhizobium capsulatum DSM 1112</name>
    <dbReference type="NCBI Taxonomy" id="1121113"/>
    <lineage>
        <taxon>Bacteria</taxon>
        <taxon>Pseudomonadati</taxon>
        <taxon>Pseudomonadota</taxon>
        <taxon>Alphaproteobacteria</taxon>
        <taxon>Hyphomicrobiales</taxon>
        <taxon>Rhizobiaceae</taxon>
        <taxon>Rhizobium/Agrobacterium group</taxon>
        <taxon>Pararhizobium</taxon>
    </lineage>
</organism>
<evidence type="ECO:0000313" key="2">
    <source>
        <dbReference type="EMBL" id="MDQ0320883.1"/>
    </source>
</evidence>
<dbReference type="SUPFAM" id="SSF56349">
    <property type="entry name" value="DNA breaking-rejoining enzymes"/>
    <property type="match status" value="1"/>
</dbReference>
<gene>
    <name evidence="2" type="ORF">QO002_003021</name>
</gene>
<dbReference type="Gene3D" id="1.10.443.10">
    <property type="entry name" value="Intergrase catalytic core"/>
    <property type="match status" value="1"/>
</dbReference>
<accession>A0ABU0BRJ3</accession>
<evidence type="ECO:0000313" key="3">
    <source>
        <dbReference type="Proteomes" id="UP001230207"/>
    </source>
</evidence>
<dbReference type="Proteomes" id="UP001230207">
    <property type="component" value="Unassembled WGS sequence"/>
</dbReference>
<comment type="caution">
    <text evidence="2">The sequence shown here is derived from an EMBL/GenBank/DDBJ whole genome shotgun (WGS) entry which is preliminary data.</text>
</comment>
<name>A0ABU0BRJ3_9HYPH</name>
<dbReference type="InterPro" id="IPR013762">
    <property type="entry name" value="Integrase-like_cat_sf"/>
</dbReference>
<keyword evidence="3" id="KW-1185">Reference proteome</keyword>
<protein>
    <submittedName>
        <fullName evidence="2">Integrase</fullName>
    </submittedName>
</protein>
<reference evidence="2 3" key="1">
    <citation type="submission" date="2023-07" db="EMBL/GenBank/DDBJ databases">
        <title>Genomic Encyclopedia of Type Strains, Phase IV (KMG-IV): sequencing the most valuable type-strain genomes for metagenomic binning, comparative biology and taxonomic classification.</title>
        <authorList>
            <person name="Goeker M."/>
        </authorList>
    </citation>
    <scope>NUCLEOTIDE SEQUENCE [LARGE SCALE GENOMIC DNA]</scope>
    <source>
        <strain evidence="2 3">DSM 1112</strain>
    </source>
</reference>